<gene>
    <name evidence="9" type="ORF">E1288_22190</name>
</gene>
<protein>
    <submittedName>
        <fullName evidence="9">Multidrug efflux SMR transporter</fullName>
    </submittedName>
</protein>
<evidence type="ECO:0000256" key="3">
    <source>
        <dbReference type="ARBA" id="ARBA00022475"/>
    </source>
</evidence>
<dbReference type="Gene3D" id="1.10.3730.20">
    <property type="match status" value="1"/>
</dbReference>
<comment type="caution">
    <text evidence="9">The sequence shown here is derived from an EMBL/GenBank/DDBJ whole genome shotgun (WGS) entry which is preliminary data.</text>
</comment>
<feature type="transmembrane region" description="Helical" evidence="8">
    <location>
        <begin position="59"/>
        <end position="80"/>
    </location>
</feature>
<dbReference type="AlphaFoldDB" id="A0A4R4YUF7"/>
<dbReference type="PANTHER" id="PTHR30561">
    <property type="entry name" value="SMR FAMILY PROTON-DEPENDENT DRUG EFFLUX TRANSPORTER SUGE"/>
    <property type="match status" value="1"/>
</dbReference>
<dbReference type="InterPro" id="IPR037185">
    <property type="entry name" value="EmrE-like"/>
</dbReference>
<accession>A0A4R4YUF7</accession>
<evidence type="ECO:0000313" key="9">
    <source>
        <dbReference type="EMBL" id="TDD48380.1"/>
    </source>
</evidence>
<keyword evidence="2" id="KW-0813">Transport</keyword>
<dbReference type="GO" id="GO:0022857">
    <property type="term" value="F:transmembrane transporter activity"/>
    <property type="evidence" value="ECO:0007669"/>
    <property type="project" value="InterPro"/>
</dbReference>
<feature type="transmembrane region" description="Helical" evidence="8">
    <location>
        <begin position="32"/>
        <end position="52"/>
    </location>
</feature>
<evidence type="ECO:0000256" key="4">
    <source>
        <dbReference type="ARBA" id="ARBA00022692"/>
    </source>
</evidence>
<reference evidence="9 10" key="1">
    <citation type="submission" date="2019-03" db="EMBL/GenBank/DDBJ databases">
        <title>Draft genome sequences of novel Actinobacteria.</title>
        <authorList>
            <person name="Sahin N."/>
            <person name="Ay H."/>
            <person name="Saygin H."/>
        </authorList>
    </citation>
    <scope>NUCLEOTIDE SEQUENCE [LARGE SCALE GENOMIC DNA]</scope>
    <source>
        <strain evidence="9 10">7K502</strain>
    </source>
</reference>
<proteinExistence type="inferred from homology"/>
<dbReference type="GO" id="GO:0005886">
    <property type="term" value="C:plasma membrane"/>
    <property type="evidence" value="ECO:0007669"/>
    <property type="project" value="UniProtKB-SubCell"/>
</dbReference>
<dbReference type="OrthoDB" id="3175079at2"/>
<sequence>MNRLLMLGAAIALEVVGTLSLRAMGGFAQPWWLVPVVIGYVGAFYLVAKVLATGLPVGAVYGIWAASGVALTAIFGAVIFGDPLTWVIGLGIVMIIGGVLLVELGSQRAERARHQAGEPQGVLSASGSE</sequence>
<dbReference type="Pfam" id="PF00893">
    <property type="entry name" value="Multi_Drug_Res"/>
    <property type="match status" value="1"/>
</dbReference>
<comment type="subcellular location">
    <subcellularLocation>
        <location evidence="1 7">Cell membrane</location>
        <topology evidence="1 7">Multi-pass membrane protein</topology>
    </subcellularLocation>
</comment>
<dbReference type="Proteomes" id="UP000294947">
    <property type="component" value="Unassembled WGS sequence"/>
</dbReference>
<name>A0A4R4YUF7_9PSEU</name>
<dbReference type="RefSeq" id="WP_132488043.1">
    <property type="nucleotide sequence ID" value="NZ_SMKW01000030.1"/>
</dbReference>
<dbReference type="InterPro" id="IPR045324">
    <property type="entry name" value="Small_multidrug_res"/>
</dbReference>
<keyword evidence="5 8" id="KW-1133">Transmembrane helix</keyword>
<evidence type="ECO:0000313" key="10">
    <source>
        <dbReference type="Proteomes" id="UP000294947"/>
    </source>
</evidence>
<evidence type="ECO:0000256" key="8">
    <source>
        <dbReference type="SAM" id="Phobius"/>
    </source>
</evidence>
<evidence type="ECO:0000256" key="2">
    <source>
        <dbReference type="ARBA" id="ARBA00022448"/>
    </source>
</evidence>
<evidence type="ECO:0000256" key="5">
    <source>
        <dbReference type="ARBA" id="ARBA00022989"/>
    </source>
</evidence>
<keyword evidence="6 8" id="KW-0472">Membrane</keyword>
<evidence type="ECO:0000256" key="1">
    <source>
        <dbReference type="ARBA" id="ARBA00004651"/>
    </source>
</evidence>
<comment type="similarity">
    <text evidence="7">Belongs to the drug/metabolite transporter (DMT) superfamily. Small multidrug resistance (SMR) (TC 2.A.7.1) family.</text>
</comment>
<dbReference type="EMBL" id="SMKW01000030">
    <property type="protein sequence ID" value="TDD48380.1"/>
    <property type="molecule type" value="Genomic_DNA"/>
</dbReference>
<organism evidence="9 10">
    <name type="scientific">Saccharopolyspora elongata</name>
    <dbReference type="NCBI Taxonomy" id="2530387"/>
    <lineage>
        <taxon>Bacteria</taxon>
        <taxon>Bacillati</taxon>
        <taxon>Actinomycetota</taxon>
        <taxon>Actinomycetes</taxon>
        <taxon>Pseudonocardiales</taxon>
        <taxon>Pseudonocardiaceae</taxon>
        <taxon>Saccharopolyspora</taxon>
    </lineage>
</organism>
<dbReference type="SUPFAM" id="SSF103481">
    <property type="entry name" value="Multidrug resistance efflux transporter EmrE"/>
    <property type="match status" value="1"/>
</dbReference>
<keyword evidence="10" id="KW-1185">Reference proteome</keyword>
<keyword evidence="3" id="KW-1003">Cell membrane</keyword>
<keyword evidence="4 7" id="KW-0812">Transmembrane</keyword>
<evidence type="ECO:0000256" key="7">
    <source>
        <dbReference type="RuleBase" id="RU003942"/>
    </source>
</evidence>
<dbReference type="PANTHER" id="PTHR30561:SF1">
    <property type="entry name" value="MULTIDRUG TRANSPORTER EMRE"/>
    <property type="match status" value="1"/>
</dbReference>
<feature type="transmembrane region" description="Helical" evidence="8">
    <location>
        <begin position="86"/>
        <end position="105"/>
    </location>
</feature>
<evidence type="ECO:0000256" key="6">
    <source>
        <dbReference type="ARBA" id="ARBA00023136"/>
    </source>
</evidence>
<dbReference type="InterPro" id="IPR000390">
    <property type="entry name" value="Small_drug/metabolite_transptr"/>
</dbReference>